<reference evidence="1 2" key="1">
    <citation type="submission" date="2019-08" db="EMBL/GenBank/DDBJ databases">
        <title>Bradyrhizobium hipponensis sp. nov., a rhizobium isolated from a Lupinus angustifolius root nodule in Tunisia.</title>
        <authorList>
            <person name="Off K."/>
            <person name="Rejili M."/>
            <person name="Mars M."/>
            <person name="Brachmann A."/>
            <person name="Marin M."/>
        </authorList>
    </citation>
    <scope>NUCLEOTIDE SEQUENCE [LARGE SCALE GENOMIC DNA]</scope>
    <source>
        <strain evidence="1 2">CTAW11</strain>
    </source>
</reference>
<sequence length="78" mass="8451">MSAVSGRKNRTPTVLDVVALLTNLPENRLARGNVGTIVEELDNETVLVEFSGDDGRPYAVAPCQRSELLTLHYVPEAA</sequence>
<proteinExistence type="predicted"/>
<accession>A0A5S4W5D4</accession>
<protein>
    <submittedName>
        <fullName evidence="1">DUF4926 domain-containing protein</fullName>
    </submittedName>
</protein>
<gene>
    <name evidence="1" type="ORF">FXB38_37035</name>
</gene>
<dbReference type="RefSeq" id="WP_148755871.1">
    <property type="nucleotide sequence ID" value="NZ_VSSR01000078.1"/>
</dbReference>
<evidence type="ECO:0000313" key="1">
    <source>
        <dbReference type="EMBL" id="TYL73297.1"/>
    </source>
</evidence>
<keyword evidence="2" id="KW-1185">Reference proteome</keyword>
<dbReference type="EMBL" id="VSSR01000078">
    <property type="protein sequence ID" value="TYL73297.1"/>
    <property type="molecule type" value="Genomic_DNA"/>
</dbReference>
<dbReference type="AlphaFoldDB" id="A0A5S4W5D4"/>
<organism evidence="1 2">
    <name type="scientific">Bradyrhizobium cytisi</name>
    <dbReference type="NCBI Taxonomy" id="515489"/>
    <lineage>
        <taxon>Bacteria</taxon>
        <taxon>Pseudomonadati</taxon>
        <taxon>Pseudomonadota</taxon>
        <taxon>Alphaproteobacteria</taxon>
        <taxon>Hyphomicrobiales</taxon>
        <taxon>Nitrobacteraceae</taxon>
        <taxon>Bradyrhizobium</taxon>
    </lineage>
</organism>
<dbReference type="InterPro" id="IPR032568">
    <property type="entry name" value="DUF4926"/>
</dbReference>
<dbReference type="Proteomes" id="UP000324853">
    <property type="component" value="Unassembled WGS sequence"/>
</dbReference>
<evidence type="ECO:0000313" key="2">
    <source>
        <dbReference type="Proteomes" id="UP000324853"/>
    </source>
</evidence>
<name>A0A5S4W5D4_9BRAD</name>
<dbReference type="OrthoDB" id="5297091at2"/>
<dbReference type="Pfam" id="PF16277">
    <property type="entry name" value="DUF4926"/>
    <property type="match status" value="1"/>
</dbReference>
<comment type="caution">
    <text evidence="1">The sequence shown here is derived from an EMBL/GenBank/DDBJ whole genome shotgun (WGS) entry which is preliminary data.</text>
</comment>